<evidence type="ECO:0000256" key="1">
    <source>
        <dbReference type="ARBA" id="ARBA00004651"/>
    </source>
</evidence>
<dbReference type="PANTHER" id="PTHR10791:SF30">
    <property type="entry name" value="SUGAR TRANSPORTER SWEET1"/>
    <property type="match status" value="1"/>
</dbReference>
<protein>
    <submittedName>
        <fullName evidence="11">Uncharacterized protein</fullName>
    </submittedName>
</protein>
<dbReference type="InterPro" id="IPR047664">
    <property type="entry name" value="SWEET"/>
</dbReference>
<feature type="transmembrane region" description="Helical" evidence="10">
    <location>
        <begin position="100"/>
        <end position="121"/>
    </location>
</feature>
<keyword evidence="4" id="KW-1003">Cell membrane</keyword>
<comment type="similarity">
    <text evidence="2">Belongs to the SWEET sugar transporter family.</text>
</comment>
<evidence type="ECO:0000256" key="8">
    <source>
        <dbReference type="ARBA" id="ARBA00022989"/>
    </source>
</evidence>
<dbReference type="Pfam" id="PF03083">
    <property type="entry name" value="MtN3_slv"/>
    <property type="match status" value="1"/>
</dbReference>
<evidence type="ECO:0000313" key="12">
    <source>
        <dbReference type="Proteomes" id="UP000054636"/>
    </source>
</evidence>
<evidence type="ECO:0000256" key="7">
    <source>
        <dbReference type="ARBA" id="ARBA00022737"/>
    </source>
</evidence>
<comment type="subcellular location">
    <subcellularLocation>
        <location evidence="1">Cell membrane</location>
        <topology evidence="1">Multi-pass membrane protein</topology>
    </subcellularLocation>
</comment>
<gene>
    <name evidence="11" type="ORF">AM588_10004207</name>
</gene>
<evidence type="ECO:0000256" key="2">
    <source>
        <dbReference type="ARBA" id="ARBA00007809"/>
    </source>
</evidence>
<proteinExistence type="inferred from homology"/>
<accession>A0A0W8D601</accession>
<sequence length="276" mass="30806">MVSDVVRVVVWVWVWCSTLAMICLPYPLVRRIHREQTVGSASIVPLLSLLANSHVWAMYGFLGRAWFPNFPAFLIGDIASWCYIFIYWKNSNEQRKNGQLIVMVVAVLAVPTLYVAVGFLGFTGQTRAEVWETHGLCFCDVTVISTSFFTLINIVRAFKNKSTASINVCALVVGTSYSSGWITYGHMTSNWIIAGPQVWIITLHLASWAMYIVFSRQNNVETSSVTLDEDDPVDLSLALPVGCNDNSDLKMEAVTSSEFQALSSPVELIDVIKFRT</sequence>
<dbReference type="AlphaFoldDB" id="A0A0W8D601"/>
<keyword evidence="5" id="KW-0762">Sugar transport</keyword>
<evidence type="ECO:0000256" key="6">
    <source>
        <dbReference type="ARBA" id="ARBA00022692"/>
    </source>
</evidence>
<evidence type="ECO:0000256" key="4">
    <source>
        <dbReference type="ARBA" id="ARBA00022475"/>
    </source>
</evidence>
<dbReference type="Gene3D" id="1.20.1280.290">
    <property type="match status" value="2"/>
</dbReference>
<evidence type="ECO:0000256" key="3">
    <source>
        <dbReference type="ARBA" id="ARBA00022448"/>
    </source>
</evidence>
<dbReference type="PANTHER" id="PTHR10791">
    <property type="entry name" value="RAG1-ACTIVATING PROTEIN 1"/>
    <property type="match status" value="1"/>
</dbReference>
<evidence type="ECO:0000313" key="11">
    <source>
        <dbReference type="EMBL" id="KUF91806.1"/>
    </source>
</evidence>
<keyword evidence="3" id="KW-0813">Transport</keyword>
<dbReference type="InterPro" id="IPR004316">
    <property type="entry name" value="SWEET_rpt"/>
</dbReference>
<feature type="transmembrane region" description="Helical" evidence="10">
    <location>
        <begin position="133"/>
        <end position="152"/>
    </location>
</feature>
<feature type="transmembrane region" description="Helical" evidence="10">
    <location>
        <begin position="196"/>
        <end position="214"/>
    </location>
</feature>
<keyword evidence="6 10" id="KW-0812">Transmembrane</keyword>
<comment type="caution">
    <text evidence="11">The sequence shown here is derived from an EMBL/GenBank/DDBJ whole genome shotgun (WGS) entry which is preliminary data.</text>
</comment>
<feature type="transmembrane region" description="Helical" evidence="10">
    <location>
        <begin position="65"/>
        <end position="88"/>
    </location>
</feature>
<evidence type="ECO:0000256" key="10">
    <source>
        <dbReference type="SAM" id="Phobius"/>
    </source>
</evidence>
<dbReference type="GO" id="GO:0005886">
    <property type="term" value="C:plasma membrane"/>
    <property type="evidence" value="ECO:0007669"/>
    <property type="project" value="UniProtKB-SubCell"/>
</dbReference>
<feature type="transmembrane region" description="Helical" evidence="10">
    <location>
        <begin position="164"/>
        <end position="184"/>
    </location>
</feature>
<keyword evidence="7" id="KW-0677">Repeat</keyword>
<feature type="transmembrane region" description="Helical" evidence="10">
    <location>
        <begin position="12"/>
        <end position="29"/>
    </location>
</feature>
<keyword evidence="9 10" id="KW-0472">Membrane</keyword>
<dbReference type="EMBL" id="LNFP01000536">
    <property type="protein sequence ID" value="KUF91806.1"/>
    <property type="molecule type" value="Genomic_DNA"/>
</dbReference>
<name>A0A0W8D601_PHYNI</name>
<keyword evidence="8 10" id="KW-1133">Transmembrane helix</keyword>
<dbReference type="GO" id="GO:0051119">
    <property type="term" value="F:sugar transmembrane transporter activity"/>
    <property type="evidence" value="ECO:0007669"/>
    <property type="project" value="InterPro"/>
</dbReference>
<feature type="transmembrane region" description="Helical" evidence="10">
    <location>
        <begin position="41"/>
        <end position="59"/>
    </location>
</feature>
<organism evidence="11 12">
    <name type="scientific">Phytophthora nicotianae</name>
    <name type="common">Potato buckeye rot agent</name>
    <name type="synonym">Phytophthora parasitica</name>
    <dbReference type="NCBI Taxonomy" id="4792"/>
    <lineage>
        <taxon>Eukaryota</taxon>
        <taxon>Sar</taxon>
        <taxon>Stramenopiles</taxon>
        <taxon>Oomycota</taxon>
        <taxon>Peronosporomycetes</taxon>
        <taxon>Peronosporales</taxon>
        <taxon>Peronosporaceae</taxon>
        <taxon>Phytophthora</taxon>
    </lineage>
</organism>
<evidence type="ECO:0000256" key="9">
    <source>
        <dbReference type="ARBA" id="ARBA00023136"/>
    </source>
</evidence>
<reference evidence="11 12" key="1">
    <citation type="submission" date="2015-11" db="EMBL/GenBank/DDBJ databases">
        <title>Genomes and virulence difference between two physiological races of Phytophthora nicotianae.</title>
        <authorList>
            <person name="Liu H."/>
            <person name="Ma X."/>
            <person name="Yu H."/>
            <person name="Fang D."/>
            <person name="Li Y."/>
            <person name="Wang X."/>
            <person name="Wang W."/>
            <person name="Dong Y."/>
            <person name="Xiao B."/>
        </authorList>
    </citation>
    <scope>NUCLEOTIDE SEQUENCE [LARGE SCALE GENOMIC DNA]</scope>
    <source>
        <strain evidence="12">race 1</strain>
    </source>
</reference>
<dbReference type="FunFam" id="1.20.1280.290:FF:000007">
    <property type="entry name" value="Bidirectional sugar transporter SWEET7"/>
    <property type="match status" value="1"/>
</dbReference>
<evidence type="ECO:0000256" key="5">
    <source>
        <dbReference type="ARBA" id="ARBA00022597"/>
    </source>
</evidence>
<dbReference type="Proteomes" id="UP000054636">
    <property type="component" value="Unassembled WGS sequence"/>
</dbReference>